<dbReference type="InterPro" id="IPR013785">
    <property type="entry name" value="Aldolase_TIM"/>
</dbReference>
<dbReference type="GO" id="GO:0003824">
    <property type="term" value="F:catalytic activity"/>
    <property type="evidence" value="ECO:0007669"/>
    <property type="project" value="InterPro"/>
</dbReference>
<dbReference type="RefSeq" id="WP_023578274.1">
    <property type="nucleotide sequence ID" value="NZ_AVGG01000002.1"/>
</dbReference>
<dbReference type="Gene3D" id="3.20.20.70">
    <property type="entry name" value="Aldolase class I"/>
    <property type="match status" value="1"/>
</dbReference>
<evidence type="ECO:0000256" key="5">
    <source>
        <dbReference type="ARBA" id="ARBA00023004"/>
    </source>
</evidence>
<dbReference type="GO" id="GO:0051539">
    <property type="term" value="F:4 iron, 4 sulfur cluster binding"/>
    <property type="evidence" value="ECO:0007669"/>
    <property type="project" value="UniProtKB-KW"/>
</dbReference>
<dbReference type="Proteomes" id="UP000018004">
    <property type="component" value="Unassembled WGS sequence"/>
</dbReference>
<dbReference type="STRING" id="1341181.FLJC2902T_05940"/>
<feature type="domain" description="Radical SAM core" evidence="7">
    <location>
        <begin position="28"/>
        <end position="238"/>
    </location>
</feature>
<sequence length="238" mass="27188">MNTNNVPILRKENAAKAIFSVTPFTLLDYPHKSACILWFAGCNMRCLYCYNPEIVLGKGKISFDEVLSFLKTRKNLLDAVVLSGGECTMHKNLIPFVKQIKALGFAVKVDTNGSNPEILKQMMEGELIDYVALDFKASEAKYIQVTQSNLFSVFEKSLHLLLQSQIAFEVRTTFHSDLIDETELRSMISYLERKQYSGEYYIQHFVNNVETIGDLPRSSREIGRSFFTTRNIQVIFRG</sequence>
<dbReference type="SFLD" id="SFLDS00029">
    <property type="entry name" value="Radical_SAM"/>
    <property type="match status" value="1"/>
</dbReference>
<dbReference type="PANTHER" id="PTHR30352">
    <property type="entry name" value="PYRUVATE FORMATE-LYASE-ACTIVATING ENZYME"/>
    <property type="match status" value="1"/>
</dbReference>
<comment type="caution">
    <text evidence="8">The sequence shown here is derived from an EMBL/GenBank/DDBJ whole genome shotgun (WGS) entry which is preliminary data.</text>
</comment>
<dbReference type="SFLD" id="SFLDG01094">
    <property type="entry name" value="Uncharacterised_Radical_SAM_Su"/>
    <property type="match status" value="1"/>
</dbReference>
<dbReference type="AlphaFoldDB" id="V6SR81"/>
<protein>
    <submittedName>
        <fullName evidence="8">Anaerobic ribonucleoside-triphosphate reductase activating protein</fullName>
    </submittedName>
</protein>
<dbReference type="eggNOG" id="COG1180">
    <property type="taxonomic scope" value="Bacteria"/>
</dbReference>
<dbReference type="SUPFAM" id="SSF102114">
    <property type="entry name" value="Radical SAM enzymes"/>
    <property type="match status" value="1"/>
</dbReference>
<keyword evidence="3" id="KW-0949">S-adenosyl-L-methionine</keyword>
<dbReference type="SFLD" id="SFLDG01067">
    <property type="entry name" value="SPASM/twitch_domain_containing"/>
    <property type="match status" value="1"/>
</dbReference>
<evidence type="ECO:0000313" key="8">
    <source>
        <dbReference type="EMBL" id="ESU29203.1"/>
    </source>
</evidence>
<evidence type="ECO:0000256" key="4">
    <source>
        <dbReference type="ARBA" id="ARBA00022723"/>
    </source>
</evidence>
<keyword evidence="2" id="KW-0004">4Fe-4S</keyword>
<keyword evidence="4" id="KW-0479">Metal-binding</keyword>
<dbReference type="OrthoDB" id="9782387at2"/>
<evidence type="ECO:0000256" key="2">
    <source>
        <dbReference type="ARBA" id="ARBA00022485"/>
    </source>
</evidence>
<dbReference type="EMBL" id="AVGG01000002">
    <property type="protein sequence ID" value="ESU29203.1"/>
    <property type="molecule type" value="Genomic_DNA"/>
</dbReference>
<gene>
    <name evidence="8" type="ORF">FLJC2902T_05940</name>
</gene>
<keyword evidence="5" id="KW-0408">Iron</keyword>
<keyword evidence="9" id="KW-1185">Reference proteome</keyword>
<keyword evidence="6" id="KW-0411">Iron-sulfur</keyword>
<dbReference type="InterPro" id="IPR034457">
    <property type="entry name" value="Organic_radical-activating"/>
</dbReference>
<comment type="cofactor">
    <cofactor evidence="1">
        <name>[4Fe-4S] cluster</name>
        <dbReference type="ChEBI" id="CHEBI:49883"/>
    </cofactor>
</comment>
<dbReference type="CDD" id="cd01335">
    <property type="entry name" value="Radical_SAM"/>
    <property type="match status" value="1"/>
</dbReference>
<dbReference type="PANTHER" id="PTHR30352:SF13">
    <property type="entry name" value="GLYCYL-RADICAL ENZYME ACTIVATING ENZYME YJJW-RELATED"/>
    <property type="match status" value="1"/>
</dbReference>
<organism evidence="8 9">
    <name type="scientific">Flavobacterium limnosediminis JC2902</name>
    <dbReference type="NCBI Taxonomy" id="1341181"/>
    <lineage>
        <taxon>Bacteria</taxon>
        <taxon>Pseudomonadati</taxon>
        <taxon>Bacteroidota</taxon>
        <taxon>Flavobacteriia</taxon>
        <taxon>Flavobacteriales</taxon>
        <taxon>Flavobacteriaceae</taxon>
        <taxon>Flavobacterium</taxon>
    </lineage>
</organism>
<evidence type="ECO:0000256" key="3">
    <source>
        <dbReference type="ARBA" id="ARBA00022691"/>
    </source>
</evidence>
<name>V6SR81_9FLAO</name>
<reference evidence="8 9" key="1">
    <citation type="submission" date="2013-08" db="EMBL/GenBank/DDBJ databases">
        <title>Flavobacterium limnosediminis JC2902 genome sequencing.</title>
        <authorList>
            <person name="Lee K."/>
            <person name="Yi H."/>
            <person name="Park S."/>
            <person name="Chun J."/>
        </authorList>
    </citation>
    <scope>NUCLEOTIDE SEQUENCE [LARGE SCALE GENOMIC DNA]</scope>
    <source>
        <strain evidence="8 9">JC2902</strain>
    </source>
</reference>
<dbReference type="InterPro" id="IPR007197">
    <property type="entry name" value="rSAM"/>
</dbReference>
<dbReference type="GO" id="GO:0046872">
    <property type="term" value="F:metal ion binding"/>
    <property type="evidence" value="ECO:0007669"/>
    <property type="project" value="UniProtKB-KW"/>
</dbReference>
<proteinExistence type="predicted"/>
<dbReference type="InterPro" id="IPR058240">
    <property type="entry name" value="rSAM_sf"/>
</dbReference>
<evidence type="ECO:0000256" key="1">
    <source>
        <dbReference type="ARBA" id="ARBA00001966"/>
    </source>
</evidence>
<evidence type="ECO:0000256" key="6">
    <source>
        <dbReference type="ARBA" id="ARBA00023014"/>
    </source>
</evidence>
<evidence type="ECO:0000259" key="7">
    <source>
        <dbReference type="PROSITE" id="PS51918"/>
    </source>
</evidence>
<dbReference type="PATRIC" id="fig|1341181.4.peg.590"/>
<accession>V6SR81</accession>
<dbReference type="NCBIfam" id="TIGR02495">
    <property type="entry name" value="NrdG2"/>
    <property type="match status" value="1"/>
</dbReference>
<evidence type="ECO:0000313" key="9">
    <source>
        <dbReference type="Proteomes" id="UP000018004"/>
    </source>
</evidence>
<dbReference type="Pfam" id="PF04055">
    <property type="entry name" value="Radical_SAM"/>
    <property type="match status" value="1"/>
</dbReference>
<dbReference type="PROSITE" id="PS51918">
    <property type="entry name" value="RADICAL_SAM"/>
    <property type="match status" value="1"/>
</dbReference>
<dbReference type="InterPro" id="IPR012840">
    <property type="entry name" value="NrdG2"/>
</dbReference>